<protein>
    <submittedName>
        <fullName evidence="2">Uncharacterized protein</fullName>
    </submittedName>
</protein>
<accession>A0A2S5VJG4</accession>
<sequence>MGVAQPAAVIERDDGTREVVAWPGLPTGLVRPVQEVAPTPGGVWVAYLPDEAPDGVPRETTASAVHISLDGRIREHHGLPAVAFLGATRHGLWLSTTGQLPDADAPAEWRRERELLVVAPDGTRHDMTTDRVPVRASDDGTGCRLVAFADGPERTPAYGGWEYGYAELAVALPAELPAVLRVDAHDAMPLPGGDEPEPSPAADPTGDDATRDDPTDAQPARPADPTSEEPARPDDPVIPWDLVAMPDSLARAATESLATGFGDPDAYWGDPRDTRGRAPLAQGMSGSSVTVVGEWPRTRVVVEFRHASRPGLLLRRTLPVFDAAGRIATAEYAAIHLMEDVETGQLPPAGAARDGILEV</sequence>
<dbReference type="EMBL" id="PSXY01000053">
    <property type="protein sequence ID" value="PPF62769.1"/>
    <property type="molecule type" value="Genomic_DNA"/>
</dbReference>
<evidence type="ECO:0000313" key="3">
    <source>
        <dbReference type="Proteomes" id="UP000239241"/>
    </source>
</evidence>
<gene>
    <name evidence="2" type="ORF">C5E16_15860</name>
</gene>
<evidence type="ECO:0000256" key="1">
    <source>
        <dbReference type="SAM" id="MobiDB-lite"/>
    </source>
</evidence>
<comment type="caution">
    <text evidence="2">The sequence shown here is derived from an EMBL/GenBank/DDBJ whole genome shotgun (WGS) entry which is preliminary data.</text>
</comment>
<name>A0A2S5VJG4_9MICO</name>
<evidence type="ECO:0000313" key="2">
    <source>
        <dbReference type="EMBL" id="PPF62769.1"/>
    </source>
</evidence>
<dbReference type="Proteomes" id="UP000239241">
    <property type="component" value="Unassembled WGS sequence"/>
</dbReference>
<feature type="region of interest" description="Disordered" evidence="1">
    <location>
        <begin position="186"/>
        <end position="240"/>
    </location>
</feature>
<reference evidence="2 3" key="1">
    <citation type="submission" date="2018-02" db="EMBL/GenBank/DDBJ databases">
        <title>Bacteriophage NCPPB3778 and a type I-E CRISPR drive the evolution of the US Biological Select Agent, Rathayibacter toxicus.</title>
        <authorList>
            <person name="Davis E.W.II."/>
            <person name="Tabima J.F."/>
            <person name="Weisberg A.J."/>
            <person name="Lopes L.D."/>
            <person name="Wiseman M.S."/>
            <person name="Wiseman M.S."/>
            <person name="Pupko T."/>
            <person name="Belcher M.S."/>
            <person name="Sechler A.J."/>
            <person name="Tancos M.A."/>
            <person name="Schroeder B.K."/>
            <person name="Murray T.D."/>
            <person name="Luster D.G."/>
            <person name="Schneider W.L."/>
            <person name="Rogers E."/>
            <person name="Andreote F.D."/>
            <person name="Grunwald N.J."/>
            <person name="Putnam M.L."/>
            <person name="Chang J.H."/>
        </authorList>
    </citation>
    <scope>NUCLEOTIDE SEQUENCE [LARGE SCALE GENOMIC DNA]</scope>
    <source>
        <strain evidence="2 3">AY1B3</strain>
    </source>
</reference>
<proteinExistence type="predicted"/>
<organism evidence="2 3">
    <name type="scientific">Clavibacter michiganensis</name>
    <dbReference type="NCBI Taxonomy" id="28447"/>
    <lineage>
        <taxon>Bacteria</taxon>
        <taxon>Bacillati</taxon>
        <taxon>Actinomycetota</taxon>
        <taxon>Actinomycetes</taxon>
        <taxon>Micrococcales</taxon>
        <taxon>Microbacteriaceae</taxon>
        <taxon>Clavibacter</taxon>
    </lineage>
</organism>
<dbReference type="AlphaFoldDB" id="A0A2S5VJG4"/>